<protein>
    <submittedName>
        <fullName evidence="2">(spotted green pufferfish) hypothetical protein</fullName>
    </submittedName>
</protein>
<feature type="non-terminal residue" evidence="2">
    <location>
        <position position="1"/>
    </location>
</feature>
<dbReference type="PROSITE" id="PS51182">
    <property type="entry name" value="C2_TENSIN"/>
    <property type="match status" value="1"/>
</dbReference>
<dbReference type="Gene3D" id="3.90.190.10">
    <property type="entry name" value="Protein tyrosine phosphatase superfamily"/>
    <property type="match status" value="1"/>
</dbReference>
<organism evidence="2">
    <name type="scientific">Tetraodon nigroviridis</name>
    <name type="common">Spotted green pufferfish</name>
    <name type="synonym">Chelonodon nigroviridis</name>
    <dbReference type="NCBI Taxonomy" id="99883"/>
    <lineage>
        <taxon>Eukaryota</taxon>
        <taxon>Metazoa</taxon>
        <taxon>Chordata</taxon>
        <taxon>Craniata</taxon>
        <taxon>Vertebrata</taxon>
        <taxon>Euteleostomi</taxon>
        <taxon>Actinopterygii</taxon>
        <taxon>Neopterygii</taxon>
        <taxon>Teleostei</taxon>
        <taxon>Neoteleostei</taxon>
        <taxon>Acanthomorphata</taxon>
        <taxon>Eupercaria</taxon>
        <taxon>Tetraodontiformes</taxon>
        <taxon>Tetradontoidea</taxon>
        <taxon>Tetraodontidae</taxon>
        <taxon>Tetraodon</taxon>
    </lineage>
</organism>
<dbReference type="PANTHER" id="PTHR45734">
    <property type="entry name" value="TENSIN"/>
    <property type="match status" value="1"/>
</dbReference>
<dbReference type="InterPro" id="IPR014020">
    <property type="entry name" value="Tensin_C2-dom"/>
</dbReference>
<gene>
    <name evidence="2" type="ORF">GSTENG00011823001</name>
</gene>
<sequence>MEEPQRTDLTYITERIISVTCPAQCPEHIYLHNLQEILVMLQSKHKHNYMVKHPQTFSPPSEDEIKHPLVFLSYQLVNLSPKNEAFSTLTHQVTPATGREATGLWRTVTVPVCVCVCVLCPPCSGHRLVGPLGPQTWTRSSACAHLWRTGSRHTPDGWWCYTAGGVKVSWESWWPPTFSSAACWAACSDQAKADSTDLSLDQFAMKRFFVDKLSPLMTPSQKRYVWLVSSMLKGELKMRPSPLFLLCVILHGLPRWRLDGECRLFLRVYQGLQAVHTSAVYHVNATQTDRLCFELQPAQLLQGDVMVMCYDKNSPWGGRRAVFRLQFHMGLVSRHTLTFLKSELDGASEDPKFPEDGKVELLLSDSPEMIRGT</sequence>
<reference evidence="2" key="1">
    <citation type="journal article" date="2004" name="Nature">
        <title>Genome duplication in the teleost fish Tetraodon nigroviridis reveals the early vertebrate proto-karyotype.</title>
        <authorList>
            <person name="Jaillon O."/>
            <person name="Aury J.-M."/>
            <person name="Brunet F."/>
            <person name="Petit J.-L."/>
            <person name="Stange-Thomann N."/>
            <person name="Mauceli E."/>
            <person name="Bouneau L."/>
            <person name="Fischer C."/>
            <person name="Ozouf-Costaz C."/>
            <person name="Bernot A."/>
            <person name="Nicaud S."/>
            <person name="Jaffe D."/>
            <person name="Fisher S."/>
            <person name="Lutfalla G."/>
            <person name="Dossat C."/>
            <person name="Segurens B."/>
            <person name="Dasilva C."/>
            <person name="Salanoubat M."/>
            <person name="Levy M."/>
            <person name="Boudet N."/>
            <person name="Castellano S."/>
            <person name="Anthouard V."/>
            <person name="Jubin C."/>
            <person name="Castelli V."/>
            <person name="Katinka M."/>
            <person name="Vacherie B."/>
            <person name="Biemont C."/>
            <person name="Skalli Z."/>
            <person name="Cattolico L."/>
            <person name="Poulain J."/>
            <person name="De Berardinis V."/>
            <person name="Cruaud C."/>
            <person name="Duprat S."/>
            <person name="Brottier P."/>
            <person name="Coutanceau J.-P."/>
            <person name="Gouzy J."/>
            <person name="Parra G."/>
            <person name="Lardier G."/>
            <person name="Chapple C."/>
            <person name="McKernan K.J."/>
            <person name="McEwan P."/>
            <person name="Bosak S."/>
            <person name="Kellis M."/>
            <person name="Volff J.-N."/>
            <person name="Guigo R."/>
            <person name="Zody M.C."/>
            <person name="Mesirov J."/>
            <person name="Lindblad-Toh K."/>
            <person name="Birren B."/>
            <person name="Nusbaum C."/>
            <person name="Kahn D."/>
            <person name="Robinson-Rechavi M."/>
            <person name="Laudet V."/>
            <person name="Schachter V."/>
            <person name="Quetier F."/>
            <person name="Saurin W."/>
            <person name="Scarpelli C."/>
            <person name="Wincker P."/>
            <person name="Lander E.S."/>
            <person name="Weissenbach J."/>
            <person name="Roest Crollius H."/>
        </authorList>
    </citation>
    <scope>NUCLEOTIDE SEQUENCE [LARGE SCALE GENOMIC DNA]</scope>
</reference>
<dbReference type="InterPro" id="IPR029021">
    <property type="entry name" value="Prot-tyrosine_phosphatase-like"/>
</dbReference>
<accession>Q4SVT9</accession>
<comment type="caution">
    <text evidence="2">The sequence shown here is derived from an EMBL/GenBank/DDBJ whole genome shotgun (WGS) entry which is preliminary data.</text>
</comment>
<dbReference type="AlphaFoldDB" id="Q4SVT9"/>
<dbReference type="GO" id="GO:0005925">
    <property type="term" value="C:focal adhesion"/>
    <property type="evidence" value="ECO:0007669"/>
    <property type="project" value="TreeGrafter"/>
</dbReference>
<dbReference type="InterPro" id="IPR051484">
    <property type="entry name" value="Tensin_PTEN_phosphatase"/>
</dbReference>
<evidence type="ECO:0000313" key="2">
    <source>
        <dbReference type="EMBL" id="CAF95243.1"/>
    </source>
</evidence>
<feature type="domain" description="C2 tensin-type" evidence="1">
    <location>
        <begin position="240"/>
        <end position="366"/>
    </location>
</feature>
<dbReference type="PANTHER" id="PTHR45734:SF5">
    <property type="entry name" value="TENSIN-3"/>
    <property type="match status" value="1"/>
</dbReference>
<dbReference type="SMART" id="SM01326">
    <property type="entry name" value="PTEN_C2"/>
    <property type="match status" value="1"/>
</dbReference>
<dbReference type="Pfam" id="PF10409">
    <property type="entry name" value="PTEN_C2"/>
    <property type="match status" value="1"/>
</dbReference>
<name>Q4SVT9_TETNG</name>
<dbReference type="KEGG" id="tng:GSTEN00011823G001"/>
<dbReference type="EMBL" id="CAAE01013726">
    <property type="protein sequence ID" value="CAF95243.1"/>
    <property type="molecule type" value="Genomic_DNA"/>
</dbReference>
<dbReference type="SUPFAM" id="SSF49562">
    <property type="entry name" value="C2 domain (Calcium/lipid-binding domain, CaLB)"/>
    <property type="match status" value="1"/>
</dbReference>
<evidence type="ECO:0000259" key="1">
    <source>
        <dbReference type="PROSITE" id="PS51182"/>
    </source>
</evidence>
<dbReference type="Gene3D" id="2.60.40.1110">
    <property type="match status" value="1"/>
</dbReference>
<reference evidence="2" key="2">
    <citation type="submission" date="2004-02" db="EMBL/GenBank/DDBJ databases">
        <authorList>
            <consortium name="Genoscope"/>
            <consortium name="Whitehead Institute Centre for Genome Research"/>
        </authorList>
    </citation>
    <scope>NUCLEOTIDE SEQUENCE</scope>
</reference>
<proteinExistence type="predicted"/>
<dbReference type="InterPro" id="IPR035892">
    <property type="entry name" value="C2_domain_sf"/>
</dbReference>
<dbReference type="OrthoDB" id="6273691at2759"/>